<dbReference type="EMBL" id="CAADFR010000215">
    <property type="protein sequence ID" value="VFK45235.1"/>
    <property type="molecule type" value="Genomic_DNA"/>
</dbReference>
<sequence length="114" mass="12798">MVGENETNVARFPCDYLDGDVEITRERERHIAESHPELLPEHRKWIASTLADPDQVRTSTRFGNAKSSIGKIKILEKTVSESEPTPFGLWREALTYSPAGIPICERVSMSLSSL</sequence>
<dbReference type="EMBL" id="CAADHB010000157">
    <property type="protein sequence ID" value="VFK80793.1"/>
    <property type="molecule type" value="Genomic_DNA"/>
</dbReference>
<name>A0A451BR92_9GAMM</name>
<evidence type="ECO:0000313" key="2">
    <source>
        <dbReference type="EMBL" id="VFK80793.1"/>
    </source>
</evidence>
<gene>
    <name evidence="2" type="ORF">BECKSD772D_GA0070982_11573</name>
    <name evidence="1" type="ORF">BECKSD772F_GA0070984_12157</name>
</gene>
<accession>A0A451BR92</accession>
<dbReference type="AlphaFoldDB" id="A0A451BR92"/>
<organism evidence="2">
    <name type="scientific">Candidatus Kentrum sp. SD</name>
    <dbReference type="NCBI Taxonomy" id="2126332"/>
    <lineage>
        <taxon>Bacteria</taxon>
        <taxon>Pseudomonadati</taxon>
        <taxon>Pseudomonadota</taxon>
        <taxon>Gammaproteobacteria</taxon>
        <taxon>Candidatus Kentrum</taxon>
    </lineage>
</organism>
<proteinExistence type="predicted"/>
<protein>
    <submittedName>
        <fullName evidence="2">Uncharacterized protein</fullName>
    </submittedName>
</protein>
<evidence type="ECO:0000313" key="1">
    <source>
        <dbReference type="EMBL" id="VFK45235.1"/>
    </source>
</evidence>
<reference evidence="2" key="1">
    <citation type="submission" date="2019-02" db="EMBL/GenBank/DDBJ databases">
        <authorList>
            <person name="Gruber-Vodicka R. H."/>
            <person name="Seah K. B. B."/>
        </authorList>
    </citation>
    <scope>NUCLEOTIDE SEQUENCE</scope>
    <source>
        <strain evidence="2">BECK_S127</strain>
        <strain evidence="1">BECK_S1321</strain>
    </source>
</reference>